<gene>
    <name evidence="6" type="ORF">SLEP1_g4157</name>
</gene>
<dbReference type="GO" id="GO:0003724">
    <property type="term" value="F:RNA helicase activity"/>
    <property type="evidence" value="ECO:0007669"/>
    <property type="project" value="TreeGrafter"/>
</dbReference>
<keyword evidence="4" id="KW-0067">ATP-binding</keyword>
<comment type="caution">
    <text evidence="6">The sequence shown here is derived from an EMBL/GenBank/DDBJ whole genome shotgun (WGS) entry which is preliminary data.</text>
</comment>
<dbReference type="Gene3D" id="3.40.50.300">
    <property type="entry name" value="P-loop containing nucleotide triphosphate hydrolases"/>
    <property type="match status" value="1"/>
</dbReference>
<evidence type="ECO:0000256" key="2">
    <source>
        <dbReference type="ARBA" id="ARBA00022801"/>
    </source>
</evidence>
<evidence type="ECO:0000256" key="4">
    <source>
        <dbReference type="ARBA" id="ARBA00022840"/>
    </source>
</evidence>
<evidence type="ECO:0008006" key="8">
    <source>
        <dbReference type="Google" id="ProtNLM"/>
    </source>
</evidence>
<feature type="compositionally biased region" description="Basic residues" evidence="5">
    <location>
        <begin position="142"/>
        <end position="154"/>
    </location>
</feature>
<dbReference type="GO" id="GO:0005524">
    <property type="term" value="F:ATP binding"/>
    <property type="evidence" value="ECO:0007669"/>
    <property type="project" value="UniProtKB-KW"/>
</dbReference>
<dbReference type="InterPro" id="IPR027417">
    <property type="entry name" value="P-loop_NTPase"/>
</dbReference>
<dbReference type="GO" id="GO:0005829">
    <property type="term" value="C:cytosol"/>
    <property type="evidence" value="ECO:0007669"/>
    <property type="project" value="TreeGrafter"/>
</dbReference>
<dbReference type="PANTHER" id="PTHR47959">
    <property type="entry name" value="ATP-DEPENDENT RNA HELICASE RHLE-RELATED"/>
    <property type="match status" value="1"/>
</dbReference>
<keyword evidence="2" id="KW-0378">Hydrolase</keyword>
<evidence type="ECO:0000256" key="3">
    <source>
        <dbReference type="ARBA" id="ARBA00022806"/>
    </source>
</evidence>
<evidence type="ECO:0000313" key="7">
    <source>
        <dbReference type="Proteomes" id="UP001054252"/>
    </source>
</evidence>
<proteinExistence type="predicted"/>
<dbReference type="AlphaFoldDB" id="A0AAV5HU79"/>
<name>A0AAV5HU79_9ROSI</name>
<feature type="region of interest" description="Disordered" evidence="5">
    <location>
        <begin position="137"/>
        <end position="170"/>
    </location>
</feature>
<dbReference type="Proteomes" id="UP001054252">
    <property type="component" value="Unassembled WGS sequence"/>
</dbReference>
<reference evidence="6 7" key="1">
    <citation type="journal article" date="2021" name="Commun. Biol.">
        <title>The genome of Shorea leprosula (Dipterocarpaceae) highlights the ecological relevance of drought in aseasonal tropical rainforests.</title>
        <authorList>
            <person name="Ng K.K.S."/>
            <person name="Kobayashi M.J."/>
            <person name="Fawcett J.A."/>
            <person name="Hatakeyama M."/>
            <person name="Paape T."/>
            <person name="Ng C.H."/>
            <person name="Ang C.C."/>
            <person name="Tnah L.H."/>
            <person name="Lee C.T."/>
            <person name="Nishiyama T."/>
            <person name="Sese J."/>
            <person name="O'Brien M.J."/>
            <person name="Copetti D."/>
            <person name="Mohd Noor M.I."/>
            <person name="Ong R.C."/>
            <person name="Putra M."/>
            <person name="Sireger I.Z."/>
            <person name="Indrioko S."/>
            <person name="Kosugi Y."/>
            <person name="Izuno A."/>
            <person name="Isagi Y."/>
            <person name="Lee S.L."/>
            <person name="Shimizu K.K."/>
        </authorList>
    </citation>
    <scope>NUCLEOTIDE SEQUENCE [LARGE SCALE GENOMIC DNA]</scope>
    <source>
        <strain evidence="6">214</strain>
    </source>
</reference>
<feature type="compositionally biased region" description="Basic and acidic residues" evidence="5">
    <location>
        <begin position="159"/>
        <end position="170"/>
    </location>
</feature>
<evidence type="ECO:0000256" key="5">
    <source>
        <dbReference type="SAM" id="MobiDB-lite"/>
    </source>
</evidence>
<protein>
    <recommendedName>
        <fullName evidence="8">Helicase C-terminal domain-containing protein</fullName>
    </recommendedName>
</protein>
<accession>A0AAV5HU79</accession>
<dbReference type="EMBL" id="BPVZ01000004">
    <property type="protein sequence ID" value="GKU90117.1"/>
    <property type="molecule type" value="Genomic_DNA"/>
</dbReference>
<dbReference type="InterPro" id="IPR050079">
    <property type="entry name" value="DEAD_box_RNA_helicase"/>
</dbReference>
<sequence>MQSNGWGVFLSILSTMREEVDELVKLSLNRPIRVSADPSAKRPSTLTEELVRVHGMREVNQEAVLLSLCSKTFTSKVIIFRGTKQTAHRLKILFKMSGLQAAELHGDRTQVHRLDDGISLVDLAYRRAKAKAVKKAVDAGKMVKKPRKKSKHPSQKTQSRTEEMRELFQDDMSEKKKKSTLIYFLFVSLI</sequence>
<keyword evidence="1" id="KW-0547">Nucleotide-binding</keyword>
<dbReference type="PANTHER" id="PTHR47959:SF14">
    <property type="entry name" value="DEAD-BOX ATP-DEPENDENT RNA HELICASE 28"/>
    <property type="match status" value="1"/>
</dbReference>
<evidence type="ECO:0000256" key="1">
    <source>
        <dbReference type="ARBA" id="ARBA00022741"/>
    </source>
</evidence>
<keyword evidence="7" id="KW-1185">Reference proteome</keyword>
<dbReference type="GO" id="GO:0016787">
    <property type="term" value="F:hydrolase activity"/>
    <property type="evidence" value="ECO:0007669"/>
    <property type="project" value="UniProtKB-KW"/>
</dbReference>
<evidence type="ECO:0000313" key="6">
    <source>
        <dbReference type="EMBL" id="GKU90117.1"/>
    </source>
</evidence>
<organism evidence="6 7">
    <name type="scientific">Rubroshorea leprosula</name>
    <dbReference type="NCBI Taxonomy" id="152421"/>
    <lineage>
        <taxon>Eukaryota</taxon>
        <taxon>Viridiplantae</taxon>
        <taxon>Streptophyta</taxon>
        <taxon>Embryophyta</taxon>
        <taxon>Tracheophyta</taxon>
        <taxon>Spermatophyta</taxon>
        <taxon>Magnoliopsida</taxon>
        <taxon>eudicotyledons</taxon>
        <taxon>Gunneridae</taxon>
        <taxon>Pentapetalae</taxon>
        <taxon>rosids</taxon>
        <taxon>malvids</taxon>
        <taxon>Malvales</taxon>
        <taxon>Dipterocarpaceae</taxon>
        <taxon>Rubroshorea</taxon>
    </lineage>
</organism>
<keyword evidence="3" id="KW-0347">Helicase</keyword>